<dbReference type="InterPro" id="IPR030489">
    <property type="entry name" value="TR_Rrf2-type_CS"/>
</dbReference>
<dbReference type="GO" id="GO:0003700">
    <property type="term" value="F:DNA-binding transcription factor activity"/>
    <property type="evidence" value="ECO:0007669"/>
    <property type="project" value="TreeGrafter"/>
</dbReference>
<dbReference type="PROSITE" id="PS01332">
    <property type="entry name" value="HTH_RRF2_1"/>
    <property type="match status" value="1"/>
</dbReference>
<organism evidence="2 3">
    <name type="scientific">Endozoicomonas montiporae CL-33</name>
    <dbReference type="NCBI Taxonomy" id="570277"/>
    <lineage>
        <taxon>Bacteria</taxon>
        <taxon>Pseudomonadati</taxon>
        <taxon>Pseudomonadota</taxon>
        <taxon>Gammaproteobacteria</taxon>
        <taxon>Oceanospirillales</taxon>
        <taxon>Endozoicomonadaceae</taxon>
        <taxon>Endozoicomonas</taxon>
    </lineage>
</organism>
<dbReference type="STRING" id="570277.EZMO1_4407"/>
<dbReference type="PATRIC" id="fig|570277.3.peg.4725"/>
<dbReference type="GO" id="GO:0003677">
    <property type="term" value="F:DNA binding"/>
    <property type="evidence" value="ECO:0007669"/>
    <property type="project" value="UniProtKB-KW"/>
</dbReference>
<accession>A0A142BHU7</accession>
<dbReference type="Pfam" id="PF02082">
    <property type="entry name" value="Rrf2"/>
    <property type="match status" value="1"/>
</dbReference>
<dbReference type="InterPro" id="IPR036390">
    <property type="entry name" value="WH_DNA-bd_sf"/>
</dbReference>
<keyword evidence="1" id="KW-0238">DNA-binding</keyword>
<dbReference type="InterPro" id="IPR036388">
    <property type="entry name" value="WH-like_DNA-bd_sf"/>
</dbReference>
<dbReference type="PANTHER" id="PTHR33221">
    <property type="entry name" value="WINGED HELIX-TURN-HELIX TRANSCRIPTIONAL REGULATOR, RRF2 FAMILY"/>
    <property type="match status" value="1"/>
</dbReference>
<evidence type="ECO:0000313" key="3">
    <source>
        <dbReference type="Proteomes" id="UP000071065"/>
    </source>
</evidence>
<dbReference type="SUPFAM" id="SSF46785">
    <property type="entry name" value="Winged helix' DNA-binding domain"/>
    <property type="match status" value="1"/>
</dbReference>
<name>A0A142BHU7_9GAMM</name>
<proteinExistence type="predicted"/>
<reference evidence="2 3" key="1">
    <citation type="journal article" date="2016" name="Front. Microbiol.">
        <title>Genomic Insight into the Host-Endosymbiont Relationship of Endozoicomonas montiporae CL-33(T) with its Coral Host.</title>
        <authorList>
            <person name="Ding J.-Y."/>
            <person name="Shiu J.-H."/>
            <person name="Chen W.-M."/>
            <person name="Chiang Y.-R."/>
            <person name="Tang S.-L."/>
        </authorList>
    </citation>
    <scope>NUCLEOTIDE SEQUENCE [LARGE SCALE GENOMIC DNA]</scope>
    <source>
        <strain evidence="2 3">CL-33</strain>
    </source>
</reference>
<dbReference type="Gene3D" id="1.10.10.10">
    <property type="entry name" value="Winged helix-like DNA-binding domain superfamily/Winged helix DNA-binding domain"/>
    <property type="match status" value="1"/>
</dbReference>
<evidence type="ECO:0000313" key="2">
    <source>
        <dbReference type="EMBL" id="AMO58323.1"/>
    </source>
</evidence>
<dbReference type="EMBL" id="CP013251">
    <property type="protein sequence ID" value="AMO58323.1"/>
    <property type="molecule type" value="Genomic_DNA"/>
</dbReference>
<gene>
    <name evidence="2" type="primary">nsrR2</name>
    <name evidence="2" type="ORF">EZMO1_4407</name>
</gene>
<sequence>MRTYLILIYSSKFTTYDLKCVHHGLFSDIKDGTFIDTSHQIMRLTKHTDFALRILVYSAMETGERLLSVQEVTDAFEVPRTHVMKIVQKLGQLGYLQTFRGKGGGFRLGMQPEDINLGEVVKVMESSITLVECEEIACRDCSSCQLKDIMNQAMDAFFKVLAQYSLADALDRKNGLLIQLQAG</sequence>
<evidence type="ECO:0000256" key="1">
    <source>
        <dbReference type="ARBA" id="ARBA00023125"/>
    </source>
</evidence>
<dbReference type="NCBIfam" id="TIGR00738">
    <property type="entry name" value="rrf2_super"/>
    <property type="match status" value="1"/>
</dbReference>
<dbReference type="PROSITE" id="PS51197">
    <property type="entry name" value="HTH_RRF2_2"/>
    <property type="match status" value="1"/>
</dbReference>
<dbReference type="GO" id="GO:0005829">
    <property type="term" value="C:cytosol"/>
    <property type="evidence" value="ECO:0007669"/>
    <property type="project" value="TreeGrafter"/>
</dbReference>
<dbReference type="PANTHER" id="PTHR33221:SF4">
    <property type="entry name" value="HTH-TYPE TRANSCRIPTIONAL REPRESSOR NSRR"/>
    <property type="match status" value="1"/>
</dbReference>
<dbReference type="Proteomes" id="UP000071065">
    <property type="component" value="Chromosome"/>
</dbReference>
<dbReference type="KEGG" id="emp:EZMO1_4407"/>
<dbReference type="AlphaFoldDB" id="A0A142BHU7"/>
<dbReference type="InterPro" id="IPR000944">
    <property type="entry name" value="Tscrpt_reg_Rrf2"/>
</dbReference>
<protein>
    <submittedName>
        <fullName evidence="2">Nitric oxide-sensitive transcriptional repressor</fullName>
    </submittedName>
</protein>